<keyword evidence="2" id="KW-1185">Reference proteome</keyword>
<reference evidence="1 2" key="1">
    <citation type="submission" date="2019-01" db="EMBL/GenBank/DDBJ databases">
        <title>Draft genome sequences of three monokaryotic isolates of the white-rot basidiomycete fungus Dichomitus squalens.</title>
        <authorList>
            <consortium name="DOE Joint Genome Institute"/>
            <person name="Lopez S.C."/>
            <person name="Andreopoulos B."/>
            <person name="Pangilinan J."/>
            <person name="Lipzen A."/>
            <person name="Riley R."/>
            <person name="Ahrendt S."/>
            <person name="Ng V."/>
            <person name="Barry K."/>
            <person name="Daum C."/>
            <person name="Grigoriev I.V."/>
            <person name="Hilden K.S."/>
            <person name="Makela M.R."/>
            <person name="de Vries R.P."/>
        </authorList>
    </citation>
    <scope>NUCLEOTIDE SEQUENCE [LARGE SCALE GENOMIC DNA]</scope>
    <source>
        <strain evidence="1 2">CBS 464.89</strain>
    </source>
</reference>
<organism evidence="1 2">
    <name type="scientific">Dichomitus squalens</name>
    <dbReference type="NCBI Taxonomy" id="114155"/>
    <lineage>
        <taxon>Eukaryota</taxon>
        <taxon>Fungi</taxon>
        <taxon>Dikarya</taxon>
        <taxon>Basidiomycota</taxon>
        <taxon>Agaricomycotina</taxon>
        <taxon>Agaricomycetes</taxon>
        <taxon>Polyporales</taxon>
        <taxon>Polyporaceae</taxon>
        <taxon>Dichomitus</taxon>
    </lineage>
</organism>
<evidence type="ECO:0000313" key="1">
    <source>
        <dbReference type="EMBL" id="TBU54061.1"/>
    </source>
</evidence>
<sequence length="304" mass="34789">MVTFFDLPLEIILMIKTYLDPWDLRTVVCLYLADPRCAVLHDWETDPEAFWKTICWKNGLGRLPLDGGSEDGVWQDIALQCIERDGFCKHPHCGDAMLEYNRERMRESADCIEAFSAVHVTEDYDADVSFAPNPVLFYIDFRKSDECRDGKGQPIEDDAYLRWDNSSGSEKPNAGDARNRAYLGDHPITARSFATATPVSNILLLNMIGWRRPKNETLKLQRPVTVYDLLGLLHEDSLDYDLTVRDVSNHVGGHLECFRRMGWGVYDTFENLKTTREVLSVCPINSVEIVERTESGLKVRFCLQ</sequence>
<gene>
    <name evidence="1" type="ORF">BD310DRAFT_980651</name>
</gene>
<dbReference type="AlphaFoldDB" id="A0A4Q9PJ08"/>
<accession>A0A4Q9PJ08</accession>
<dbReference type="Proteomes" id="UP000292082">
    <property type="component" value="Unassembled WGS sequence"/>
</dbReference>
<proteinExistence type="predicted"/>
<evidence type="ECO:0000313" key="2">
    <source>
        <dbReference type="Proteomes" id="UP000292082"/>
    </source>
</evidence>
<dbReference type="EMBL" id="ML145198">
    <property type="protein sequence ID" value="TBU54061.1"/>
    <property type="molecule type" value="Genomic_DNA"/>
</dbReference>
<protein>
    <submittedName>
        <fullName evidence="1">Uncharacterized protein</fullName>
    </submittedName>
</protein>
<name>A0A4Q9PJ08_9APHY</name>